<evidence type="ECO:0000256" key="3">
    <source>
        <dbReference type="ARBA" id="ARBA00012438"/>
    </source>
</evidence>
<dbReference type="FunFam" id="3.30.565.10:FF:000006">
    <property type="entry name" value="Sensor histidine kinase WalK"/>
    <property type="match status" value="1"/>
</dbReference>
<keyword evidence="5" id="KW-0808">Transferase</keyword>
<evidence type="ECO:0000256" key="8">
    <source>
        <dbReference type="ARBA" id="ARBA00022989"/>
    </source>
</evidence>
<dbReference type="Gene3D" id="3.30.565.10">
    <property type="entry name" value="Histidine kinase-like ATPase, C-terminal domain"/>
    <property type="match status" value="1"/>
</dbReference>
<gene>
    <name evidence="13" type="ORF">MNBD_GAMMA15-1812</name>
</gene>
<dbReference type="InterPro" id="IPR006189">
    <property type="entry name" value="CHASE_dom"/>
</dbReference>
<dbReference type="InterPro" id="IPR036097">
    <property type="entry name" value="HisK_dim/P_sf"/>
</dbReference>
<dbReference type="InterPro" id="IPR003594">
    <property type="entry name" value="HATPase_dom"/>
</dbReference>
<dbReference type="InterPro" id="IPR042240">
    <property type="entry name" value="CHASE_sf"/>
</dbReference>
<evidence type="ECO:0000256" key="10">
    <source>
        <dbReference type="SAM" id="Phobius"/>
    </source>
</evidence>
<keyword evidence="8 10" id="KW-1133">Transmembrane helix</keyword>
<dbReference type="InterPro" id="IPR003661">
    <property type="entry name" value="HisK_dim/P_dom"/>
</dbReference>
<dbReference type="CDD" id="cd00082">
    <property type="entry name" value="HisKA"/>
    <property type="match status" value="1"/>
</dbReference>
<dbReference type="PANTHER" id="PTHR42878">
    <property type="entry name" value="TWO-COMPONENT HISTIDINE KINASE"/>
    <property type="match status" value="1"/>
</dbReference>
<comment type="catalytic activity">
    <reaction evidence="1">
        <text>ATP + protein L-histidine = ADP + protein N-phospho-L-histidine.</text>
        <dbReference type="EC" id="2.7.13.3"/>
    </reaction>
</comment>
<dbReference type="SMART" id="SM00388">
    <property type="entry name" value="HisKA"/>
    <property type="match status" value="1"/>
</dbReference>
<feature type="transmembrane region" description="Helical" evidence="10">
    <location>
        <begin position="295"/>
        <end position="317"/>
    </location>
</feature>
<evidence type="ECO:0000256" key="5">
    <source>
        <dbReference type="ARBA" id="ARBA00022679"/>
    </source>
</evidence>
<dbReference type="InterPro" id="IPR004358">
    <property type="entry name" value="Sig_transdc_His_kin-like_C"/>
</dbReference>
<sequence>MKILDKRIFLLLASIGVGVSLLISAIAFNYELEKENQRFNHQAQTVFKEIKMAMDNLKNIDNDLASLFYTLEDIDESEFKLFTDSIIGRTPSVNLIFYMPHIERKNQEKISRQLQGQGYTGFEFRTFPENQYQPSPFQNDLFPIKYINPFSVMNSRWIGMDILTFSQVQSAVIQSTEYPKTLILSAGSENENYLYAFRALHYGRDMPDERDLNIDGVFGVLGYRIDMSRVISEASISPGSSIHVLLGETHLLGENITKDRTLLSGYVEDKTSIEFGGGVLYLSLQKSIDYLQMNIAMPAFTLIIGLLLTFLITYVTWSNAEHSRFLLHQNTTIEHEVAQKTAQLDRQSGILKKAYKEQQLVINELESFSYSVSHDLRAPLRAIDGYSQVLLDDYSDRLDDTASNYLQRVRSNAQHMGALIDALLDLSRVSRRTLNPEKTSLSKHATKIFCELKESSQSDKEYETIVGEDIIVTGDSHLLYVVLENLLSNSWKYASKSDNPIIEFNRTEIEGREVFFVRDNGVGFNMSYANKLFIPFQRLHGSEFAGDGIGLATVKRIIDRHHGSIWASSELDVGASFFFTLNEDKPGEFVIT</sequence>
<dbReference type="InterPro" id="IPR005467">
    <property type="entry name" value="His_kinase_dom"/>
</dbReference>
<evidence type="ECO:0000259" key="11">
    <source>
        <dbReference type="PROSITE" id="PS50109"/>
    </source>
</evidence>
<dbReference type="PANTHER" id="PTHR42878:SF15">
    <property type="entry name" value="BACTERIOPHYTOCHROME"/>
    <property type="match status" value="1"/>
</dbReference>
<evidence type="ECO:0000256" key="4">
    <source>
        <dbReference type="ARBA" id="ARBA00022553"/>
    </source>
</evidence>
<organism evidence="13">
    <name type="scientific">hydrothermal vent metagenome</name>
    <dbReference type="NCBI Taxonomy" id="652676"/>
    <lineage>
        <taxon>unclassified sequences</taxon>
        <taxon>metagenomes</taxon>
        <taxon>ecological metagenomes</taxon>
    </lineage>
</organism>
<comment type="subcellular location">
    <subcellularLocation>
        <location evidence="2">Membrane</location>
    </subcellularLocation>
</comment>
<evidence type="ECO:0000256" key="9">
    <source>
        <dbReference type="ARBA" id="ARBA00023136"/>
    </source>
</evidence>
<dbReference type="SMART" id="SM00387">
    <property type="entry name" value="HATPase_c"/>
    <property type="match status" value="1"/>
</dbReference>
<dbReference type="Pfam" id="PF03924">
    <property type="entry name" value="CHASE"/>
    <property type="match status" value="1"/>
</dbReference>
<proteinExistence type="predicted"/>
<dbReference type="PROSITE" id="PS50109">
    <property type="entry name" value="HIS_KIN"/>
    <property type="match status" value="1"/>
</dbReference>
<keyword evidence="6 10" id="KW-0812">Transmembrane</keyword>
<dbReference type="AlphaFoldDB" id="A0A3B0YJ57"/>
<dbReference type="GO" id="GO:0016020">
    <property type="term" value="C:membrane"/>
    <property type="evidence" value="ECO:0007669"/>
    <property type="project" value="UniProtKB-SubCell"/>
</dbReference>
<keyword evidence="4" id="KW-0597">Phosphoprotein</keyword>
<dbReference type="PRINTS" id="PR00344">
    <property type="entry name" value="BCTRLSENSOR"/>
</dbReference>
<dbReference type="SUPFAM" id="SSF47384">
    <property type="entry name" value="Homodimeric domain of signal transducing histidine kinase"/>
    <property type="match status" value="1"/>
</dbReference>
<keyword evidence="7" id="KW-0418">Kinase</keyword>
<evidence type="ECO:0000256" key="7">
    <source>
        <dbReference type="ARBA" id="ARBA00022777"/>
    </source>
</evidence>
<dbReference type="InterPro" id="IPR036890">
    <property type="entry name" value="HATPase_C_sf"/>
</dbReference>
<dbReference type="InterPro" id="IPR050351">
    <property type="entry name" value="BphY/WalK/GraS-like"/>
</dbReference>
<dbReference type="GO" id="GO:0000156">
    <property type="term" value="F:phosphorelay response regulator activity"/>
    <property type="evidence" value="ECO:0007669"/>
    <property type="project" value="TreeGrafter"/>
</dbReference>
<dbReference type="EC" id="2.7.13.3" evidence="3"/>
<dbReference type="Pfam" id="PF00512">
    <property type="entry name" value="HisKA"/>
    <property type="match status" value="1"/>
</dbReference>
<keyword evidence="9 10" id="KW-0472">Membrane</keyword>
<dbReference type="Gene3D" id="1.10.287.130">
    <property type="match status" value="1"/>
</dbReference>
<dbReference type="Gene3D" id="3.30.450.350">
    <property type="entry name" value="CHASE domain"/>
    <property type="match status" value="1"/>
</dbReference>
<dbReference type="EMBL" id="UOFN01000030">
    <property type="protein sequence ID" value="VAW74249.1"/>
    <property type="molecule type" value="Genomic_DNA"/>
</dbReference>
<evidence type="ECO:0000256" key="6">
    <source>
        <dbReference type="ARBA" id="ARBA00022692"/>
    </source>
</evidence>
<feature type="domain" description="CHASE" evidence="12">
    <location>
        <begin position="70"/>
        <end position="187"/>
    </location>
</feature>
<dbReference type="SUPFAM" id="SSF55874">
    <property type="entry name" value="ATPase domain of HSP90 chaperone/DNA topoisomerase II/histidine kinase"/>
    <property type="match status" value="1"/>
</dbReference>
<evidence type="ECO:0000259" key="12">
    <source>
        <dbReference type="PROSITE" id="PS50839"/>
    </source>
</evidence>
<feature type="domain" description="Histidine kinase" evidence="11">
    <location>
        <begin position="371"/>
        <end position="585"/>
    </location>
</feature>
<dbReference type="PROSITE" id="PS50839">
    <property type="entry name" value="CHASE"/>
    <property type="match status" value="1"/>
</dbReference>
<dbReference type="GO" id="GO:0000155">
    <property type="term" value="F:phosphorelay sensor kinase activity"/>
    <property type="evidence" value="ECO:0007669"/>
    <property type="project" value="InterPro"/>
</dbReference>
<dbReference type="Pfam" id="PF02518">
    <property type="entry name" value="HATPase_c"/>
    <property type="match status" value="1"/>
</dbReference>
<dbReference type="GO" id="GO:0030295">
    <property type="term" value="F:protein kinase activator activity"/>
    <property type="evidence" value="ECO:0007669"/>
    <property type="project" value="TreeGrafter"/>
</dbReference>
<accession>A0A3B0YJ57</accession>
<name>A0A3B0YJ57_9ZZZZ</name>
<dbReference type="GO" id="GO:0007234">
    <property type="term" value="P:osmosensory signaling via phosphorelay pathway"/>
    <property type="evidence" value="ECO:0007669"/>
    <property type="project" value="TreeGrafter"/>
</dbReference>
<reference evidence="13" key="1">
    <citation type="submission" date="2018-06" db="EMBL/GenBank/DDBJ databases">
        <authorList>
            <person name="Zhirakovskaya E."/>
        </authorList>
    </citation>
    <scope>NUCLEOTIDE SEQUENCE</scope>
</reference>
<evidence type="ECO:0000313" key="13">
    <source>
        <dbReference type="EMBL" id="VAW74249.1"/>
    </source>
</evidence>
<evidence type="ECO:0000256" key="1">
    <source>
        <dbReference type="ARBA" id="ARBA00000085"/>
    </source>
</evidence>
<evidence type="ECO:0000256" key="2">
    <source>
        <dbReference type="ARBA" id="ARBA00004370"/>
    </source>
</evidence>
<protein>
    <recommendedName>
        <fullName evidence="3">histidine kinase</fullName>
        <ecNumber evidence="3">2.7.13.3</ecNumber>
    </recommendedName>
</protein>